<evidence type="ECO:0000313" key="3">
    <source>
        <dbReference type="Proteomes" id="UP001310594"/>
    </source>
</evidence>
<dbReference type="EMBL" id="JAVRQU010000005">
    <property type="protein sequence ID" value="KAK5702995.1"/>
    <property type="molecule type" value="Genomic_DNA"/>
</dbReference>
<protein>
    <submittedName>
        <fullName evidence="2">Uncharacterized protein</fullName>
    </submittedName>
</protein>
<comment type="caution">
    <text evidence="2">The sequence shown here is derived from an EMBL/GenBank/DDBJ whole genome shotgun (WGS) entry which is preliminary data.</text>
</comment>
<proteinExistence type="predicted"/>
<reference evidence="2" key="1">
    <citation type="submission" date="2023-08" db="EMBL/GenBank/DDBJ databases">
        <title>Black Yeasts Isolated from many extreme environments.</title>
        <authorList>
            <person name="Coleine C."/>
            <person name="Stajich J.E."/>
            <person name="Selbmann L."/>
        </authorList>
    </citation>
    <scope>NUCLEOTIDE SEQUENCE</scope>
    <source>
        <strain evidence="2">CCFEE 5810</strain>
    </source>
</reference>
<sequence>MFRLAVAAYQQEQAQAYQNYLDMYYAQPTVAEAVNEEVPFKFLALPEELRRDIYRWIVLGKLEVRIRPHKKYLKRNINSGIRFLPDNRLAALAGTCEQIYNEIDTELYTYAITPPQVKLVACVKDTNFKSPTEFVKSFSELDKDEKPTKMFLLLTNATQPKLIVDLEFSEEQIDSKKLGRWFNFCKLHGLNIEYRVTSIERPERFLPLLTQLQTAMDGDADMSRITQAAMDYQIAVNLAAIQAQAAANAAQLAIQGPVGAADGDSEEDGDLGKEVEEGDEDAEMGYWNDEEGMEDEADEEEVQEDGLNDAGGMDDAMSESEEADEDLY</sequence>
<feature type="compositionally biased region" description="Acidic residues" evidence="1">
    <location>
        <begin position="276"/>
        <end position="307"/>
    </location>
</feature>
<evidence type="ECO:0000256" key="1">
    <source>
        <dbReference type="SAM" id="MobiDB-lite"/>
    </source>
</evidence>
<feature type="compositionally biased region" description="Acidic residues" evidence="1">
    <location>
        <begin position="316"/>
        <end position="328"/>
    </location>
</feature>
<accession>A0AAN8A3Y0</accession>
<evidence type="ECO:0000313" key="2">
    <source>
        <dbReference type="EMBL" id="KAK5702995.1"/>
    </source>
</evidence>
<dbReference type="Proteomes" id="UP001310594">
    <property type="component" value="Unassembled WGS sequence"/>
</dbReference>
<dbReference type="AlphaFoldDB" id="A0AAN8A3Y0"/>
<gene>
    <name evidence="2" type="ORF">LTR97_003941</name>
</gene>
<feature type="region of interest" description="Disordered" evidence="1">
    <location>
        <begin position="258"/>
        <end position="328"/>
    </location>
</feature>
<organism evidence="2 3">
    <name type="scientific">Elasticomyces elasticus</name>
    <dbReference type="NCBI Taxonomy" id="574655"/>
    <lineage>
        <taxon>Eukaryota</taxon>
        <taxon>Fungi</taxon>
        <taxon>Dikarya</taxon>
        <taxon>Ascomycota</taxon>
        <taxon>Pezizomycotina</taxon>
        <taxon>Dothideomycetes</taxon>
        <taxon>Dothideomycetidae</taxon>
        <taxon>Mycosphaerellales</taxon>
        <taxon>Teratosphaeriaceae</taxon>
        <taxon>Elasticomyces</taxon>
    </lineage>
</organism>
<name>A0AAN8A3Y0_9PEZI</name>